<dbReference type="Gene3D" id="3.90.550.10">
    <property type="entry name" value="Spore Coat Polysaccharide Biosynthesis Protein SpsA, Chain A"/>
    <property type="match status" value="1"/>
</dbReference>
<accession>A0A2W2ASN5</accession>
<dbReference type="Proteomes" id="UP000248795">
    <property type="component" value="Unassembled WGS sequence"/>
</dbReference>
<evidence type="ECO:0000313" key="2">
    <source>
        <dbReference type="Proteomes" id="UP000248795"/>
    </source>
</evidence>
<gene>
    <name evidence="1" type="ORF">DK847_16935</name>
</gene>
<sequence length="308" mass="35563">MTGNAGATRPHIFIQTNNKQSIGAIVSAYSMKRSPHADKFDVTIMHKEDYPWFAKRDGQTYKRHGVDRVWHENDLQTFTLTRFLPPQLMGYQGRALVVDPDVFAVQDVWELLTRDMQGKAIMCRGSKFKNGAYASSVMLLDCAKLKHWDVEKGFNELFEGKRDYHQWISLLMEDPNTIGVFENEWNDFDKLTPATKMIHNTRRRTQPWKTGLKVDYTPTEFVPVIGWIMRMRRKMFGDHAFLGHYARHPDPKQEQLFYGLLKGAYEAGMVTDAQIKEAMDKNYIRHDSVEVMKAAPSLPPLTEMKAAA</sequence>
<evidence type="ECO:0008006" key="3">
    <source>
        <dbReference type="Google" id="ProtNLM"/>
    </source>
</evidence>
<reference evidence="2" key="1">
    <citation type="submission" date="2018-06" db="EMBL/GenBank/DDBJ databases">
        <title>Aestuariibacter litoralis strain KCTC 52945T.</title>
        <authorList>
            <person name="Li X."/>
            <person name="Salam N."/>
            <person name="Li J.-L."/>
            <person name="Chen Y.-M."/>
            <person name="Yang Z.-W."/>
            <person name="Zhang L.-Y."/>
            <person name="Han M.-X."/>
            <person name="Xiao M."/>
            <person name="Li W.-J."/>
        </authorList>
    </citation>
    <scope>NUCLEOTIDE SEQUENCE [LARGE SCALE GENOMIC DNA]</scope>
    <source>
        <strain evidence="2">KCTC 52945</strain>
    </source>
</reference>
<comment type="caution">
    <text evidence="1">The sequence shown here is derived from an EMBL/GenBank/DDBJ whole genome shotgun (WGS) entry which is preliminary data.</text>
</comment>
<evidence type="ECO:0000313" key="1">
    <source>
        <dbReference type="EMBL" id="PZF75530.1"/>
    </source>
</evidence>
<dbReference type="SUPFAM" id="SSF53448">
    <property type="entry name" value="Nucleotide-diphospho-sugar transferases"/>
    <property type="match status" value="1"/>
</dbReference>
<organism evidence="1 2">
    <name type="scientific">Aestuariivirga litoralis</name>
    <dbReference type="NCBI Taxonomy" id="2650924"/>
    <lineage>
        <taxon>Bacteria</taxon>
        <taxon>Pseudomonadati</taxon>
        <taxon>Pseudomonadota</taxon>
        <taxon>Alphaproteobacteria</taxon>
        <taxon>Hyphomicrobiales</taxon>
        <taxon>Aestuariivirgaceae</taxon>
        <taxon>Aestuariivirga</taxon>
    </lineage>
</organism>
<dbReference type="AlphaFoldDB" id="A0A2W2ASN5"/>
<protein>
    <recommendedName>
        <fullName evidence="3">Glycosyl transferase</fullName>
    </recommendedName>
</protein>
<name>A0A2W2ASN5_9HYPH</name>
<dbReference type="InterPro" id="IPR029044">
    <property type="entry name" value="Nucleotide-diphossugar_trans"/>
</dbReference>
<proteinExistence type="predicted"/>
<keyword evidence="2" id="KW-1185">Reference proteome</keyword>
<dbReference type="EMBL" id="QKVK01000009">
    <property type="protein sequence ID" value="PZF75530.1"/>
    <property type="molecule type" value="Genomic_DNA"/>
</dbReference>